<proteinExistence type="predicted"/>
<evidence type="ECO:0000313" key="2">
    <source>
        <dbReference type="EMBL" id="TGZ74905.1"/>
    </source>
</evidence>
<dbReference type="Gene3D" id="3.80.10.10">
    <property type="entry name" value="Ribonuclease Inhibitor"/>
    <property type="match status" value="1"/>
</dbReference>
<dbReference type="SUPFAM" id="SSF52047">
    <property type="entry name" value="RNI-like"/>
    <property type="match status" value="1"/>
</dbReference>
<accession>A0A4S2ME92</accession>
<dbReference type="AlphaFoldDB" id="A0A4S2ME92"/>
<sequence length="332" mass="37842">MRFIHFRYLGLFARPASTNRGLSSHVSRSNEDGFTRSIFCKAEMKEVMRDGKPVKIFTGLVDQSVEHVGDQFVTFHMKLTYKHDLDYRALVNWALDRMKRQNRLRQIVSNDAIQHLGLDLAVAHMICNIGGRVKFVGSDKWFFRYANLRPELPSQYAGDLRLSAIDLSGSNVVFEGFELLPQLRELRQLRLRRCIYVDDFCMSRVGRITNLELLDVSECPQVTSKGLATLAHLKNLRHLLVHNNPMMEDKELVCLLLEEHLPKLFISGVNYLGELPEEARRRVVALIGSGNSDAVTVKHLSGDISAEDPLNSTEEAKTVEEPKKFEYQRAAA</sequence>
<protein>
    <submittedName>
        <fullName evidence="2">Uncharacterized protein</fullName>
    </submittedName>
</protein>
<name>A0A4S2ME92_OPIFE</name>
<evidence type="ECO:0000256" key="1">
    <source>
        <dbReference type="SAM" id="MobiDB-lite"/>
    </source>
</evidence>
<gene>
    <name evidence="2" type="ORF">CRM22_000680</name>
</gene>
<keyword evidence="3" id="KW-1185">Reference proteome</keyword>
<dbReference type="STRING" id="147828.A0A4S2ME92"/>
<reference evidence="2 3" key="1">
    <citation type="journal article" date="2019" name="BMC Genomics">
        <title>New insights from Opisthorchis felineus genome: update on genomics of the epidemiologically important liver flukes.</title>
        <authorList>
            <person name="Ershov N.I."/>
            <person name="Mordvinov V.A."/>
            <person name="Prokhortchouk E.B."/>
            <person name="Pakharukova M.Y."/>
            <person name="Gunbin K.V."/>
            <person name="Ustyantsev K."/>
            <person name="Genaev M.A."/>
            <person name="Blinov A.G."/>
            <person name="Mazur A."/>
            <person name="Boulygina E."/>
            <person name="Tsygankova S."/>
            <person name="Khrameeva E."/>
            <person name="Chekanov N."/>
            <person name="Fan G."/>
            <person name="Xiao A."/>
            <person name="Zhang H."/>
            <person name="Xu X."/>
            <person name="Yang H."/>
            <person name="Solovyev V."/>
            <person name="Lee S.M."/>
            <person name="Liu X."/>
            <person name="Afonnikov D.A."/>
            <person name="Skryabin K.G."/>
        </authorList>
    </citation>
    <scope>NUCLEOTIDE SEQUENCE [LARGE SCALE GENOMIC DNA]</scope>
    <source>
        <strain evidence="2">AK-0245</strain>
        <tissue evidence="2">Whole organism</tissue>
    </source>
</reference>
<organism evidence="2 3">
    <name type="scientific">Opisthorchis felineus</name>
    <dbReference type="NCBI Taxonomy" id="147828"/>
    <lineage>
        <taxon>Eukaryota</taxon>
        <taxon>Metazoa</taxon>
        <taxon>Spiralia</taxon>
        <taxon>Lophotrochozoa</taxon>
        <taxon>Platyhelminthes</taxon>
        <taxon>Trematoda</taxon>
        <taxon>Digenea</taxon>
        <taxon>Opisthorchiida</taxon>
        <taxon>Opisthorchiata</taxon>
        <taxon>Opisthorchiidae</taxon>
        <taxon>Opisthorchis</taxon>
    </lineage>
</organism>
<feature type="compositionally biased region" description="Basic and acidic residues" evidence="1">
    <location>
        <begin position="314"/>
        <end position="332"/>
    </location>
</feature>
<dbReference type="EMBL" id="SJOL01001350">
    <property type="protein sequence ID" value="TGZ74905.1"/>
    <property type="molecule type" value="Genomic_DNA"/>
</dbReference>
<dbReference type="Proteomes" id="UP000308267">
    <property type="component" value="Unassembled WGS sequence"/>
</dbReference>
<dbReference type="OrthoDB" id="1708588at2759"/>
<dbReference type="InterPro" id="IPR032675">
    <property type="entry name" value="LRR_dom_sf"/>
</dbReference>
<feature type="region of interest" description="Disordered" evidence="1">
    <location>
        <begin position="305"/>
        <end position="332"/>
    </location>
</feature>
<comment type="caution">
    <text evidence="2">The sequence shown here is derived from an EMBL/GenBank/DDBJ whole genome shotgun (WGS) entry which is preliminary data.</text>
</comment>
<evidence type="ECO:0000313" key="3">
    <source>
        <dbReference type="Proteomes" id="UP000308267"/>
    </source>
</evidence>